<sequence>MVLALSASMAGCFDRSSPDDNSVTTTYHTGDRPHVLFAPLSQQMDLVNDLRFGSRLAAGIDYQTPDDGVVSINGGRGLTLADNFGFSTSAQFDVSFSQPLDPNSVSYSGSTQNVFVLPLQSGQGDVMLLDNFQGYGGQLVDPRKLAQQQIRANVVTLDGEASVLRISPLLPLAPNTKYLVILANTLRDCQGRAIVPSQDYHRFSHSSPSAEGLPIAAVVLRWHNMASDVLAAIAGGFIERGQSSYLSDDRKKVAEQIAHAFTFTTTVGTEQLESLASPKAALMNQGVTEQQADDLLASVSHGNAIPQPREVGIIRRDLSIGDMLDPFLQKLGVVFNSLDSQVLAQQFNLSVEQVDQLKLQYQDFKLDGSLLDDLLTNGVQGFEFASFGYPKVKFFQGHISLPYYLAAPELDDKRHIKASALAEFGHDEWQYREPHSASIGAKNALSSPDQQAEYKVPFLVTLPEGNKPIGGWPVVIFQHGILGDRSNSFPAGMALASLCDKERPDNACFATIAMDLPLHGISPQLLIGSTALPSPFIGFGMDSLRAETEKTLSQLASQTALTDSERQTQVELQTRLGEMDGIVERHFGATRTPTGELTPMSWDLAALKGTSGSTFMNFSNVLSQRDRMRQAISDLLNLNASLKNIDLDGDGIADFDTSRVYFVGHSLGGVLGMPFVAVNNDPLVRQYNPNLPKIQAAALLTTGGGVPKLLEHSPSFRPEILGALKHLDTEQPLTLGSKSFEHYFYTLQSVIDGVDPLNFAAKLKASDTGLYMAEVVGGAPVIDANGYQQYSANGQPMTTLPDQTIPNSADGKPVMPFDGSIAAPLAGSEPMVKLIGLQSLRYELDNAITPSLNRSFSVSAEHEQPLKVVARFNRGTHVTPVMALENIQRMMLDNQQLVEAFKSGNMGKDHLSLIYLAADSLKRSGGLFLEMTGQVSDFFTHNGMKVKVKDANLLSQVDPHQNDTPLPTITLVSKQPASCEAEMACIIDNDDAAFETTGNWVSQADRPNDSQGGRYQYASGSGDNYFSHAAWWFRVNKPGTYRVSMRTPSNFAQGSMFFAHGATTGAKYNVFSAAGESKDRMFNLVDGVQNAAPFNYPAAPNGQYVTLGNFVFDASHDYKVTLHNRSVEIITGPLIADAIKVEYISSNTNMSAGSELQLWVEQAEILLVSVQVGDQPGQYSAEAVSQLNTALASVKQVAFDPTLSSVTMLAMKAQLDNAVKMLEKSQVPEPVIISLGPQGTVMDNQDRNFNITVPGSLKTDDNGQYGDDYYYSTDSHAKAEWVFEVVENGYYQVAVNSPGGFSRSHGYGSDKVKYQLLENDAELASTQLDLYEESYRFSPLIESVYLQKGQQYKVCISGAYTSWGYKYGIAADAIKVIYKPLP</sequence>
<accession>A0ABX4G7B4</accession>
<evidence type="ECO:0000259" key="1">
    <source>
        <dbReference type="Pfam" id="PF25275"/>
    </source>
</evidence>
<organism evidence="2 3">
    <name type="scientific">Photobacterium sanguinicancri</name>
    <dbReference type="NCBI Taxonomy" id="875932"/>
    <lineage>
        <taxon>Bacteria</taxon>
        <taxon>Pseudomonadati</taxon>
        <taxon>Pseudomonadota</taxon>
        <taxon>Gammaproteobacteria</taxon>
        <taxon>Vibrionales</taxon>
        <taxon>Vibrionaceae</taxon>
        <taxon>Photobacterium</taxon>
    </lineage>
</organism>
<dbReference type="Pfam" id="PF25275">
    <property type="entry name" value="Golvesin_C"/>
    <property type="match status" value="2"/>
</dbReference>
<dbReference type="SUPFAM" id="SSF53474">
    <property type="entry name" value="alpha/beta-Hydrolases"/>
    <property type="match status" value="1"/>
</dbReference>
<protein>
    <recommendedName>
        <fullName evidence="1">Golvesin/Xly CBD-like domain-containing protein</fullName>
    </recommendedName>
</protein>
<comment type="caution">
    <text evidence="2">The sequence shown here is derived from an EMBL/GenBank/DDBJ whole genome shotgun (WGS) entry which is preliminary data.</text>
</comment>
<proteinExistence type="predicted"/>
<name>A0ABX4G7B4_9GAMM</name>
<feature type="domain" description="Golvesin/Xly CBD-like" evidence="1">
    <location>
        <begin position="1241"/>
        <end position="1376"/>
    </location>
</feature>
<feature type="domain" description="Golvesin/Xly CBD-like" evidence="1">
    <location>
        <begin position="986"/>
        <end position="1142"/>
    </location>
</feature>
<dbReference type="Gene3D" id="3.40.50.1820">
    <property type="entry name" value="alpha/beta hydrolase"/>
    <property type="match status" value="1"/>
</dbReference>
<gene>
    <name evidence="2" type="ORF">ASV53_02270</name>
</gene>
<dbReference type="InterPro" id="IPR029058">
    <property type="entry name" value="AB_hydrolase_fold"/>
</dbReference>
<reference evidence="2 3" key="1">
    <citation type="journal article" date="2016" name="Antonie Van Leeuwenhoek">
        <title>Photobacterium sanguinicancri sp. nov. isolated from marine animals.</title>
        <authorList>
            <person name="Gomez-Gil B."/>
            <person name="Roque A."/>
            <person name="Rotllant G."/>
            <person name="Romalde J.L."/>
            <person name="Doce A."/>
            <person name="Eggermont M."/>
            <person name="Defoirdt T."/>
        </authorList>
    </citation>
    <scope>NUCLEOTIDE SEQUENCE [LARGE SCALE GENOMIC DNA]</scope>
    <source>
        <strain evidence="2 3">CAIM 1827</strain>
    </source>
</reference>
<dbReference type="Gene3D" id="1.20.1270.90">
    <property type="entry name" value="AF1782-like"/>
    <property type="match status" value="1"/>
</dbReference>
<evidence type="ECO:0000313" key="2">
    <source>
        <dbReference type="EMBL" id="OZS45535.1"/>
    </source>
</evidence>
<evidence type="ECO:0000313" key="3">
    <source>
        <dbReference type="Proteomes" id="UP000215999"/>
    </source>
</evidence>
<keyword evidence="3" id="KW-1185">Reference proteome</keyword>
<dbReference type="InterPro" id="IPR033803">
    <property type="entry name" value="CBD-like_Golvesin-Xly"/>
</dbReference>
<dbReference type="Proteomes" id="UP000215999">
    <property type="component" value="Unassembled WGS sequence"/>
</dbReference>
<dbReference type="EMBL" id="NOIF01000007">
    <property type="protein sequence ID" value="OZS45535.1"/>
    <property type="molecule type" value="Genomic_DNA"/>
</dbReference>